<evidence type="ECO:0000313" key="5">
    <source>
        <dbReference type="EMBL" id="MBC8570779.1"/>
    </source>
</evidence>
<dbReference type="Proteomes" id="UP000660861">
    <property type="component" value="Unassembled WGS sequence"/>
</dbReference>
<keyword evidence="6" id="KW-1185">Reference proteome</keyword>
<keyword evidence="3 5" id="KW-0347">Helicase</keyword>
<comment type="catalytic activity">
    <reaction evidence="3">
        <text>ATP + H2O = ADP + phosphate + H(+)</text>
        <dbReference type="Rhea" id="RHEA:13065"/>
        <dbReference type="ChEBI" id="CHEBI:15377"/>
        <dbReference type="ChEBI" id="CHEBI:15378"/>
        <dbReference type="ChEBI" id="CHEBI:30616"/>
        <dbReference type="ChEBI" id="CHEBI:43474"/>
        <dbReference type="ChEBI" id="CHEBI:456216"/>
        <dbReference type="EC" id="5.6.2.3"/>
    </reaction>
</comment>
<dbReference type="NCBIfam" id="TIGR01448">
    <property type="entry name" value="recD_rel"/>
    <property type="match status" value="1"/>
</dbReference>
<evidence type="ECO:0000313" key="6">
    <source>
        <dbReference type="Proteomes" id="UP000660861"/>
    </source>
</evidence>
<name>A0A926I771_9FIRM</name>
<evidence type="ECO:0000259" key="4">
    <source>
        <dbReference type="SMART" id="SM00382"/>
    </source>
</evidence>
<dbReference type="Gene3D" id="1.10.10.2220">
    <property type="match status" value="1"/>
</dbReference>
<proteinExistence type="inferred from homology"/>
<evidence type="ECO:0000256" key="1">
    <source>
        <dbReference type="ARBA" id="ARBA00022741"/>
    </source>
</evidence>
<dbReference type="GO" id="GO:0017116">
    <property type="term" value="F:single-stranded DNA helicase activity"/>
    <property type="evidence" value="ECO:0007669"/>
    <property type="project" value="TreeGrafter"/>
</dbReference>
<dbReference type="InterPro" id="IPR027785">
    <property type="entry name" value="UvrD-like_helicase_C"/>
</dbReference>
<dbReference type="CDD" id="cd18809">
    <property type="entry name" value="SF1_C_RecD"/>
    <property type="match status" value="1"/>
</dbReference>
<dbReference type="InterPro" id="IPR055446">
    <property type="entry name" value="RecD2_N_OB"/>
</dbReference>
<keyword evidence="3" id="KW-0413">Isomerase</keyword>
<feature type="domain" description="AAA+ ATPase" evidence="4">
    <location>
        <begin position="336"/>
        <end position="491"/>
    </location>
</feature>
<dbReference type="GO" id="GO:0043139">
    <property type="term" value="F:5'-3' DNA helicase activity"/>
    <property type="evidence" value="ECO:0007669"/>
    <property type="project" value="UniProtKB-UniRule"/>
</dbReference>
<dbReference type="SUPFAM" id="SSF47781">
    <property type="entry name" value="RuvA domain 2-like"/>
    <property type="match status" value="1"/>
</dbReference>
<dbReference type="GO" id="GO:0009338">
    <property type="term" value="C:exodeoxyribonuclease V complex"/>
    <property type="evidence" value="ECO:0007669"/>
    <property type="project" value="TreeGrafter"/>
</dbReference>
<keyword evidence="3" id="KW-0238">DNA-binding</keyword>
<dbReference type="GO" id="GO:0005524">
    <property type="term" value="F:ATP binding"/>
    <property type="evidence" value="ECO:0007669"/>
    <property type="project" value="UniProtKB-UniRule"/>
</dbReference>
<dbReference type="PANTHER" id="PTHR43788:SF6">
    <property type="entry name" value="DNA HELICASE B"/>
    <property type="match status" value="1"/>
</dbReference>
<dbReference type="CDD" id="cd17933">
    <property type="entry name" value="DEXSc_RecD-like"/>
    <property type="match status" value="1"/>
</dbReference>
<dbReference type="RefSeq" id="WP_262397873.1">
    <property type="nucleotide sequence ID" value="NZ_JACRTC010000005.1"/>
</dbReference>
<dbReference type="Pfam" id="PF13604">
    <property type="entry name" value="AAA_30"/>
    <property type="match status" value="1"/>
</dbReference>
<dbReference type="Pfam" id="PF14490">
    <property type="entry name" value="HHH_RecD2"/>
    <property type="match status" value="1"/>
</dbReference>
<dbReference type="HAMAP" id="MF_01488">
    <property type="entry name" value="RecD2"/>
    <property type="match status" value="1"/>
</dbReference>
<comment type="caution">
    <text evidence="5">The sequence shown here is derived from an EMBL/GenBank/DDBJ whole genome shotgun (WGS) entry which is preliminary data.</text>
</comment>
<dbReference type="InterPro" id="IPR029493">
    <property type="entry name" value="RecD2-like_HHH"/>
</dbReference>
<dbReference type="Gene3D" id="2.30.30.940">
    <property type="match status" value="1"/>
</dbReference>
<dbReference type="InterPro" id="IPR041451">
    <property type="entry name" value="RecD2_SH13"/>
</dbReference>
<dbReference type="AlphaFoldDB" id="A0A926I771"/>
<keyword evidence="2 3" id="KW-0067">ATP-binding</keyword>
<dbReference type="SMART" id="SM00382">
    <property type="entry name" value="AAA"/>
    <property type="match status" value="1"/>
</dbReference>
<sequence length="743" mass="82865">MQQREMVTLQGSVEHIVFSSEETGFTVLELNTGEELVTVVGEMVEVSEGEELRLVGEYASHPTYGLQFKVSLCERSLPATANAIYKYLSSGAIKGIGPVIAKRLVDAFGDETLDIMESEPQRMEEIRGLTPKKIAVIRQELSRVFGVRSVMMFLSRYGIAPMVAVKIWKKWGGAGVDVIKENPYLLCAYDIGLEFADADEIARSLDFHSDDTLRIRAGIQYVLSHNLQNGHTCLPKDKLLPAAAALLDVGSEEVDSALALSLEENELIEEVIEGKSFLYLPELYGAERYIAGRIVMNMRLLTTPEKKMDAPIAKLELQKGIQYAARQKKAIAQALVSGVFILTGGPGTGKTTTLNAIIDLFEEQGDTVALAAPTGRAAKRLTELTGREAKTIHRLLEVDFTDPSAARSSVKFKRGERNPLKADVVIIDEMSMVDTLLFESLLRAMKLSARLILVGDSDQLPSVGAGNVLKSLIDSDCVPMVRLDEIFRQAAESLIVTNAHAIVGGEQPDIQTRDNDFFFMESYSYPKTAQMVADLCARRLPGTYGFSPLWDIQVLTPSRKGELGTMELNRRLQEALNPPHPEKAEFVFNGVTYRQGDKVMQIRNNYDMTWTRDNGEHGSGVYNGDIGEILSIDRPARMMQVRFEDRQCAYSFDGANELELAYAVTVHKSQGSEFEAVILPLMHPSRRLYYRNLFYTAVTRAKKLLIIVGPRRAVQYMVDNNKKTLRYSGLKEFILWEMEQQEG</sequence>
<dbReference type="Pfam" id="PF23139">
    <property type="entry name" value="OB_YrrC"/>
    <property type="match status" value="1"/>
</dbReference>
<dbReference type="Pfam" id="PF18335">
    <property type="entry name" value="SH3_13"/>
    <property type="match status" value="1"/>
</dbReference>
<dbReference type="PANTHER" id="PTHR43788">
    <property type="entry name" value="DNA2/NAM7 HELICASE FAMILY MEMBER"/>
    <property type="match status" value="1"/>
</dbReference>
<dbReference type="InterPro" id="IPR027417">
    <property type="entry name" value="P-loop_NTPase"/>
</dbReference>
<accession>A0A926I771</accession>
<reference evidence="5" key="1">
    <citation type="submission" date="2020-08" db="EMBL/GenBank/DDBJ databases">
        <title>Genome public.</title>
        <authorList>
            <person name="Liu C."/>
            <person name="Sun Q."/>
        </authorList>
    </citation>
    <scope>NUCLEOTIDE SEQUENCE</scope>
    <source>
        <strain evidence="5">NSJ-54</strain>
    </source>
</reference>
<dbReference type="EMBL" id="JACRTC010000005">
    <property type="protein sequence ID" value="MBC8570779.1"/>
    <property type="molecule type" value="Genomic_DNA"/>
</dbReference>
<dbReference type="InterPro" id="IPR010994">
    <property type="entry name" value="RuvA_2-like"/>
</dbReference>
<dbReference type="InterPro" id="IPR003593">
    <property type="entry name" value="AAA+_ATPase"/>
</dbReference>
<keyword evidence="1 3" id="KW-0547">Nucleotide-binding</keyword>
<dbReference type="InterPro" id="IPR006345">
    <property type="entry name" value="RecD2"/>
</dbReference>
<comment type="similarity">
    <text evidence="3">Belongs to the RecD family. RecD2 subfamily.</text>
</comment>
<dbReference type="Gene3D" id="1.10.150.20">
    <property type="entry name" value="5' to 3' exonuclease, C-terminal subdomain"/>
    <property type="match status" value="1"/>
</dbReference>
<dbReference type="GO" id="GO:0016787">
    <property type="term" value="F:hydrolase activity"/>
    <property type="evidence" value="ECO:0007669"/>
    <property type="project" value="UniProtKB-KW"/>
</dbReference>
<gene>
    <name evidence="3" type="primary">recD2</name>
    <name evidence="5" type="ORF">H8709_08055</name>
</gene>
<dbReference type="Gene3D" id="3.40.50.300">
    <property type="entry name" value="P-loop containing nucleotide triphosphate hydrolases"/>
    <property type="match status" value="2"/>
</dbReference>
<dbReference type="InterPro" id="IPR050534">
    <property type="entry name" value="Coronavir_polyprotein_1ab"/>
</dbReference>
<dbReference type="GO" id="GO:0006310">
    <property type="term" value="P:DNA recombination"/>
    <property type="evidence" value="ECO:0007669"/>
    <property type="project" value="InterPro"/>
</dbReference>
<keyword evidence="3" id="KW-0378">Hydrolase</keyword>
<dbReference type="GO" id="GO:0003677">
    <property type="term" value="F:DNA binding"/>
    <property type="evidence" value="ECO:0007669"/>
    <property type="project" value="UniProtKB-UniRule"/>
</dbReference>
<evidence type="ECO:0000256" key="2">
    <source>
        <dbReference type="ARBA" id="ARBA00022840"/>
    </source>
</evidence>
<protein>
    <recommendedName>
        <fullName evidence="3">ATP-dependent RecD2 DNA helicase</fullName>
        <ecNumber evidence="3">5.6.2.3</ecNumber>
    </recommendedName>
    <alternativeName>
        <fullName evidence="3">DNA 5'-3' helicase subunit RecD2</fullName>
    </alternativeName>
</protein>
<feature type="binding site" evidence="3">
    <location>
        <begin position="347"/>
        <end position="351"/>
    </location>
    <ligand>
        <name>ATP</name>
        <dbReference type="ChEBI" id="CHEBI:30616"/>
    </ligand>
</feature>
<comment type="function">
    <text evidence="3">DNA-dependent ATPase and ATP-dependent 5'-3' DNA helicase. Has no activity on blunt DNA or DNA with 3'-overhangs, requires at least 10 bases of 5'-ssDNA for helicase activity.</text>
</comment>
<dbReference type="EC" id="5.6.2.3" evidence="3"/>
<dbReference type="SUPFAM" id="SSF52540">
    <property type="entry name" value="P-loop containing nucleoside triphosphate hydrolases"/>
    <property type="match status" value="1"/>
</dbReference>
<evidence type="ECO:0000256" key="3">
    <source>
        <dbReference type="HAMAP-Rule" id="MF_01488"/>
    </source>
</evidence>
<organism evidence="5 6">
    <name type="scientific">Zongyangia hominis</name>
    <dbReference type="NCBI Taxonomy" id="2763677"/>
    <lineage>
        <taxon>Bacteria</taxon>
        <taxon>Bacillati</taxon>
        <taxon>Bacillota</taxon>
        <taxon>Clostridia</taxon>
        <taxon>Eubacteriales</taxon>
        <taxon>Oscillospiraceae</taxon>
        <taxon>Zongyangia</taxon>
    </lineage>
</organism>
<dbReference type="Pfam" id="PF13538">
    <property type="entry name" value="UvrD_C_2"/>
    <property type="match status" value="1"/>
</dbReference>